<dbReference type="GO" id="GO:0016747">
    <property type="term" value="F:acyltransferase activity, transferring groups other than amino-acyl groups"/>
    <property type="evidence" value="ECO:0007669"/>
    <property type="project" value="InterPro"/>
</dbReference>
<dbReference type="PANTHER" id="PTHR43420">
    <property type="entry name" value="ACETYLTRANSFERASE"/>
    <property type="match status" value="1"/>
</dbReference>
<dbReference type="Pfam" id="PF00583">
    <property type="entry name" value="Acetyltransf_1"/>
    <property type="match status" value="1"/>
</dbReference>
<evidence type="ECO:0000313" key="5">
    <source>
        <dbReference type="Proteomes" id="UP000540929"/>
    </source>
</evidence>
<evidence type="ECO:0000313" key="4">
    <source>
        <dbReference type="EMBL" id="NYH26752.1"/>
    </source>
</evidence>
<organism evidence="4 5">
    <name type="scientific">Paraburkholderia bryophila</name>
    <dbReference type="NCBI Taxonomy" id="420952"/>
    <lineage>
        <taxon>Bacteria</taxon>
        <taxon>Pseudomonadati</taxon>
        <taxon>Pseudomonadota</taxon>
        <taxon>Betaproteobacteria</taxon>
        <taxon>Burkholderiales</taxon>
        <taxon>Burkholderiaceae</taxon>
        <taxon>Paraburkholderia</taxon>
    </lineage>
</organism>
<protein>
    <submittedName>
        <fullName evidence="4">RimJ/RimL family protein N-acetyltransferase</fullName>
    </submittedName>
</protein>
<dbReference type="AlphaFoldDB" id="A0A7Z0BBR3"/>
<keyword evidence="5" id="KW-1185">Reference proteome</keyword>
<dbReference type="SUPFAM" id="SSF55729">
    <property type="entry name" value="Acyl-CoA N-acyltransferases (Nat)"/>
    <property type="match status" value="1"/>
</dbReference>
<gene>
    <name evidence="4" type="ORF">GGD40_006323</name>
</gene>
<comment type="caution">
    <text evidence="4">The sequence shown here is derived from an EMBL/GenBank/DDBJ whole genome shotgun (WGS) entry which is preliminary data.</text>
</comment>
<keyword evidence="1 4" id="KW-0808">Transferase</keyword>
<accession>A0A7Z0BBR3</accession>
<dbReference type="InterPro" id="IPR000182">
    <property type="entry name" value="GNAT_dom"/>
</dbReference>
<dbReference type="InterPro" id="IPR016181">
    <property type="entry name" value="Acyl_CoA_acyltransferase"/>
</dbReference>
<evidence type="ECO:0000259" key="3">
    <source>
        <dbReference type="PROSITE" id="PS51186"/>
    </source>
</evidence>
<evidence type="ECO:0000256" key="1">
    <source>
        <dbReference type="ARBA" id="ARBA00022679"/>
    </source>
</evidence>
<feature type="domain" description="N-acetyltransferase" evidence="3">
    <location>
        <begin position="13"/>
        <end position="179"/>
    </location>
</feature>
<proteinExistence type="predicted"/>
<dbReference type="CDD" id="cd04301">
    <property type="entry name" value="NAT_SF"/>
    <property type="match status" value="1"/>
</dbReference>
<dbReference type="EMBL" id="JACCAS010000002">
    <property type="protein sequence ID" value="NYH26752.1"/>
    <property type="molecule type" value="Genomic_DNA"/>
</dbReference>
<sequence>MSCFLFDEIQITTMIRLLTAADAGLFRTLRLLAVDNSPTSIWPTREEESARSTEQTIARIQSTDLQAVFGAFADSELIGITGVRREPLVQVRHKATIWGVFVHPSQRGQGIAQLLLSAATVHASNEWDCVQLMLCVNAENVAAKKLYVSQGFERFGVEPRAMQIDGRFYDEEHMVKRLR</sequence>
<dbReference type="InterPro" id="IPR050680">
    <property type="entry name" value="YpeA/RimI_acetyltransf"/>
</dbReference>
<dbReference type="Gene3D" id="3.40.630.30">
    <property type="match status" value="1"/>
</dbReference>
<dbReference type="PANTHER" id="PTHR43420:SF51">
    <property type="entry name" value="PEPTIDYL-LYSINE N-ACETYLTRANSFERASE YIAC"/>
    <property type="match status" value="1"/>
</dbReference>
<dbReference type="PROSITE" id="PS51186">
    <property type="entry name" value="GNAT"/>
    <property type="match status" value="1"/>
</dbReference>
<reference evidence="4 5" key="1">
    <citation type="submission" date="2020-07" db="EMBL/GenBank/DDBJ databases">
        <title>Exploring microbial biodiversity for novel pathways involved in the catabolism of aromatic compounds derived from lignin.</title>
        <authorList>
            <person name="Elkins J."/>
        </authorList>
    </citation>
    <scope>NUCLEOTIDE SEQUENCE [LARGE SCALE GENOMIC DNA]</scope>
    <source>
        <strain evidence="4 5">H2C3C</strain>
    </source>
</reference>
<dbReference type="Proteomes" id="UP000540929">
    <property type="component" value="Unassembled WGS sequence"/>
</dbReference>
<keyword evidence="2" id="KW-0012">Acyltransferase</keyword>
<name>A0A7Z0BBR3_9BURK</name>
<evidence type="ECO:0000256" key="2">
    <source>
        <dbReference type="ARBA" id="ARBA00023315"/>
    </source>
</evidence>